<dbReference type="Proteomes" id="UP000823388">
    <property type="component" value="Chromosome 5K"/>
</dbReference>
<reference evidence="2" key="1">
    <citation type="submission" date="2020-05" db="EMBL/GenBank/DDBJ databases">
        <title>WGS assembly of Panicum virgatum.</title>
        <authorList>
            <person name="Lovell J.T."/>
            <person name="Jenkins J."/>
            <person name="Shu S."/>
            <person name="Juenger T.E."/>
            <person name="Schmutz J."/>
        </authorList>
    </citation>
    <scope>NUCLEOTIDE SEQUENCE</scope>
    <source>
        <strain evidence="2">AP13</strain>
    </source>
</reference>
<dbReference type="AlphaFoldDB" id="A0A8T0SGN8"/>
<accession>A0A8T0SGN8</accession>
<feature type="region of interest" description="Disordered" evidence="1">
    <location>
        <begin position="1"/>
        <end position="199"/>
    </location>
</feature>
<evidence type="ECO:0000313" key="3">
    <source>
        <dbReference type="Proteomes" id="UP000823388"/>
    </source>
</evidence>
<gene>
    <name evidence="2" type="ORF">PVAP13_5KG340907</name>
</gene>
<sequence>MLPDPGTERARGQLPGQRGAGTEPLAQTEGGDPRVVSGGEVARAARHVDPLTGVAAEASDGPRHGAWLARLRPPPPPLAPTKALRSGRSAPSSTAPCPPNRGASDGEGGRRRVPGGDGRGSHRPARNWARMMPVSVARGTPSGQVPRRKPAKVPRGRPAEAARRMSPGRTLVEWRGPTGLHRSSVGQVKRTGPVPGPMEAGNVGVITTVVETLPTEPVVEPAQPVVVPVQAVVEVLETAVPEWHGGSGVVAPSIMHGEASASDQVAAAPGGGLGAISSGLPVEGVSWAVVQ</sequence>
<organism evidence="2 3">
    <name type="scientific">Panicum virgatum</name>
    <name type="common">Blackwell switchgrass</name>
    <dbReference type="NCBI Taxonomy" id="38727"/>
    <lineage>
        <taxon>Eukaryota</taxon>
        <taxon>Viridiplantae</taxon>
        <taxon>Streptophyta</taxon>
        <taxon>Embryophyta</taxon>
        <taxon>Tracheophyta</taxon>
        <taxon>Spermatophyta</taxon>
        <taxon>Magnoliopsida</taxon>
        <taxon>Liliopsida</taxon>
        <taxon>Poales</taxon>
        <taxon>Poaceae</taxon>
        <taxon>PACMAD clade</taxon>
        <taxon>Panicoideae</taxon>
        <taxon>Panicodae</taxon>
        <taxon>Paniceae</taxon>
        <taxon>Panicinae</taxon>
        <taxon>Panicum</taxon>
        <taxon>Panicum sect. Hiantes</taxon>
    </lineage>
</organism>
<proteinExistence type="predicted"/>
<protein>
    <submittedName>
        <fullName evidence="2">Uncharacterized protein</fullName>
    </submittedName>
</protein>
<name>A0A8T0SGN8_PANVG</name>
<keyword evidence="3" id="KW-1185">Reference proteome</keyword>
<evidence type="ECO:0000313" key="2">
    <source>
        <dbReference type="EMBL" id="KAG2598542.1"/>
    </source>
</evidence>
<evidence type="ECO:0000256" key="1">
    <source>
        <dbReference type="SAM" id="MobiDB-lite"/>
    </source>
</evidence>
<feature type="compositionally biased region" description="Basic and acidic residues" evidence="1">
    <location>
        <begin position="1"/>
        <end position="11"/>
    </location>
</feature>
<dbReference type="EMBL" id="CM029045">
    <property type="protein sequence ID" value="KAG2598542.1"/>
    <property type="molecule type" value="Genomic_DNA"/>
</dbReference>
<feature type="compositionally biased region" description="Basic residues" evidence="1">
    <location>
        <begin position="146"/>
        <end position="155"/>
    </location>
</feature>
<comment type="caution">
    <text evidence="2">The sequence shown here is derived from an EMBL/GenBank/DDBJ whole genome shotgun (WGS) entry which is preliminary data.</text>
</comment>